<feature type="region of interest" description="Disordered" evidence="1">
    <location>
        <begin position="1"/>
        <end position="20"/>
    </location>
</feature>
<feature type="compositionally biased region" description="Polar residues" evidence="1">
    <location>
        <begin position="1"/>
        <end position="13"/>
    </location>
</feature>
<comment type="caution">
    <text evidence="2">The sequence shown here is derived from an EMBL/GenBank/DDBJ whole genome shotgun (WGS) entry which is preliminary data.</text>
</comment>
<proteinExistence type="predicted"/>
<dbReference type="Proteomes" id="UP001376459">
    <property type="component" value="Unassembled WGS sequence"/>
</dbReference>
<reference evidence="2 3" key="1">
    <citation type="submission" date="2024-03" db="EMBL/GenBank/DDBJ databases">
        <title>Novel Streptomyces species of biotechnological and ecological value are a feature of Machair soil.</title>
        <authorList>
            <person name="Prole J.R."/>
            <person name="Goodfellow M."/>
            <person name="Allenby N."/>
            <person name="Ward A.C."/>
        </authorList>
    </citation>
    <scope>NUCLEOTIDE SEQUENCE [LARGE SCALE GENOMIC DNA]</scope>
    <source>
        <strain evidence="2 3">MS1.AVA.1</strain>
    </source>
</reference>
<evidence type="ECO:0000256" key="1">
    <source>
        <dbReference type="SAM" id="MobiDB-lite"/>
    </source>
</evidence>
<keyword evidence="3" id="KW-1185">Reference proteome</keyword>
<name>A0ABU8UG88_9ACTN</name>
<sequence length="175" mass="19328">MVSADQLKQSQANADKESRGQAALVSSWVESRNSWKVHVLNRSADPIPHVRVAFDAVLVTPGPPSPGAPSHVRYVLEERGLAPCTELVYTEKTLDPVVTEGLRNDALFDEKIGAVEVQYVVLVDRDGKTWRRTSNSLTPWEDDRDPEQGLPESPWHGQAREPQVKHAAACGEAEQ</sequence>
<feature type="region of interest" description="Disordered" evidence="1">
    <location>
        <begin position="131"/>
        <end position="175"/>
    </location>
</feature>
<gene>
    <name evidence="2" type="ORF">WKI71_00210</name>
</gene>
<organism evidence="2 3">
    <name type="scientific">Streptomyces machairae</name>
    <dbReference type="NCBI Taxonomy" id="3134109"/>
    <lineage>
        <taxon>Bacteria</taxon>
        <taxon>Bacillati</taxon>
        <taxon>Actinomycetota</taxon>
        <taxon>Actinomycetes</taxon>
        <taxon>Kitasatosporales</taxon>
        <taxon>Streptomycetaceae</taxon>
        <taxon>Streptomyces</taxon>
    </lineage>
</organism>
<evidence type="ECO:0000313" key="2">
    <source>
        <dbReference type="EMBL" id="MEJ8667538.1"/>
    </source>
</evidence>
<evidence type="ECO:0000313" key="3">
    <source>
        <dbReference type="Proteomes" id="UP001376459"/>
    </source>
</evidence>
<accession>A0ABU8UG88</accession>
<protein>
    <submittedName>
        <fullName evidence="2">Uncharacterized protein</fullName>
    </submittedName>
</protein>
<dbReference type="EMBL" id="JBBKAK010000001">
    <property type="protein sequence ID" value="MEJ8667538.1"/>
    <property type="molecule type" value="Genomic_DNA"/>
</dbReference>